<organism evidence="1 2">
    <name type="scientific">Candidatus Protofrankia californiensis</name>
    <dbReference type="NCBI Taxonomy" id="1839754"/>
    <lineage>
        <taxon>Bacteria</taxon>
        <taxon>Bacillati</taxon>
        <taxon>Actinomycetota</taxon>
        <taxon>Actinomycetes</taxon>
        <taxon>Frankiales</taxon>
        <taxon>Frankiaceae</taxon>
        <taxon>Protofrankia</taxon>
    </lineage>
</organism>
<reference evidence="2" key="1">
    <citation type="submission" date="2016-02" db="EMBL/GenBank/DDBJ databases">
        <authorList>
            <person name="Wibberg D."/>
        </authorList>
    </citation>
    <scope>NUCLEOTIDE SEQUENCE [LARGE SCALE GENOMIC DNA]</scope>
</reference>
<dbReference type="EMBL" id="FLUV01001287">
    <property type="protein sequence ID" value="SBW22736.1"/>
    <property type="molecule type" value="Genomic_DNA"/>
</dbReference>
<name>A0A1C3NYU9_9ACTN</name>
<keyword evidence="2" id="KW-1185">Reference proteome</keyword>
<evidence type="ECO:0000313" key="2">
    <source>
        <dbReference type="Proteomes" id="UP000199013"/>
    </source>
</evidence>
<accession>A0A1C3NYU9</accession>
<gene>
    <name evidence="1" type="ORF">FDG2_3054</name>
</gene>
<evidence type="ECO:0000313" key="1">
    <source>
        <dbReference type="EMBL" id="SBW22736.1"/>
    </source>
</evidence>
<sequence length="109" mass="12105">MGSCVATKQSVDTSIHAVPVVRCDRPHWAEVLGYPVLYEPDTPWPGDNVVYAAAEAACRKVAANRSLPANFRFNVNWPARDWWQDPKKRIYAVCLASRADGQQFTGGLT</sequence>
<proteinExistence type="predicted"/>
<dbReference type="Proteomes" id="UP000199013">
    <property type="component" value="Unassembled WGS sequence"/>
</dbReference>
<dbReference type="AlphaFoldDB" id="A0A1C3NYU9"/>
<evidence type="ECO:0008006" key="3">
    <source>
        <dbReference type="Google" id="ProtNLM"/>
    </source>
</evidence>
<protein>
    <recommendedName>
        <fullName evidence="3">Septum formation-related domain-containing protein</fullName>
    </recommendedName>
</protein>